<keyword evidence="2" id="KW-1185">Reference proteome</keyword>
<protein>
    <recommendedName>
        <fullName evidence="3">F-box domain-containing protein</fullName>
    </recommendedName>
</protein>
<dbReference type="EMBL" id="JAXOVC010000010">
    <property type="protein sequence ID" value="KAK4496113.1"/>
    <property type="molecule type" value="Genomic_DNA"/>
</dbReference>
<dbReference type="Proteomes" id="UP001305779">
    <property type="component" value="Unassembled WGS sequence"/>
</dbReference>
<name>A0ABR0E3W6_ZASCE</name>
<evidence type="ECO:0000313" key="1">
    <source>
        <dbReference type="EMBL" id="KAK4496113.1"/>
    </source>
</evidence>
<gene>
    <name evidence="1" type="ORF">PRZ48_012092</name>
</gene>
<sequence length="209" mass="23521">MATQPNMAADKGTAVVDSPCDEVAAMEVFTMPELMEKILESLTTRELFGVRRAHRTFDRSIEGSPKLQRKMFLQTSDADESSDFTMDADPRLNPLLQEFVFLKDEGGSQGHFQFHEYTTELARSRKSGPLTLDRKLKISYYNYKVEPRGAAVRREAGGKSAAKQESWRRTLVTKANAATVEAKVRLVLDTRRPVVFDKTVTLGDLVEKS</sequence>
<proteinExistence type="predicted"/>
<organism evidence="1 2">
    <name type="scientific">Zasmidium cellare</name>
    <name type="common">Wine cellar mold</name>
    <name type="synonym">Racodium cellare</name>
    <dbReference type="NCBI Taxonomy" id="395010"/>
    <lineage>
        <taxon>Eukaryota</taxon>
        <taxon>Fungi</taxon>
        <taxon>Dikarya</taxon>
        <taxon>Ascomycota</taxon>
        <taxon>Pezizomycotina</taxon>
        <taxon>Dothideomycetes</taxon>
        <taxon>Dothideomycetidae</taxon>
        <taxon>Mycosphaerellales</taxon>
        <taxon>Mycosphaerellaceae</taxon>
        <taxon>Zasmidium</taxon>
    </lineage>
</organism>
<evidence type="ECO:0000313" key="2">
    <source>
        <dbReference type="Proteomes" id="UP001305779"/>
    </source>
</evidence>
<reference evidence="1 2" key="1">
    <citation type="journal article" date="2023" name="G3 (Bethesda)">
        <title>A chromosome-level genome assembly of Zasmidium syzygii isolated from banana leaves.</title>
        <authorList>
            <person name="van Westerhoven A.C."/>
            <person name="Mehrabi R."/>
            <person name="Talebi R."/>
            <person name="Steentjes M.B.F."/>
            <person name="Corcolon B."/>
            <person name="Chong P.A."/>
            <person name="Kema G.H.J."/>
            <person name="Seidl M.F."/>
        </authorList>
    </citation>
    <scope>NUCLEOTIDE SEQUENCE [LARGE SCALE GENOMIC DNA]</scope>
    <source>
        <strain evidence="1 2">P124</strain>
    </source>
</reference>
<evidence type="ECO:0008006" key="3">
    <source>
        <dbReference type="Google" id="ProtNLM"/>
    </source>
</evidence>
<accession>A0ABR0E3W6</accession>
<comment type="caution">
    <text evidence="1">The sequence shown here is derived from an EMBL/GenBank/DDBJ whole genome shotgun (WGS) entry which is preliminary data.</text>
</comment>